<dbReference type="InterPro" id="IPR051803">
    <property type="entry name" value="TA_system_RelE-like_toxin"/>
</dbReference>
<comment type="caution">
    <text evidence="3">The sequence shown here is derived from an EMBL/GenBank/DDBJ whole genome shotgun (WGS) entry which is preliminary data.</text>
</comment>
<evidence type="ECO:0000313" key="4">
    <source>
        <dbReference type="EMBL" id="KFX21279.1"/>
    </source>
</evidence>
<evidence type="ECO:0000256" key="2">
    <source>
        <dbReference type="ARBA" id="ARBA00022649"/>
    </source>
</evidence>
<dbReference type="AlphaFoldDB" id="A0A093UFK5"/>
<evidence type="ECO:0000313" key="5">
    <source>
        <dbReference type="Proteomes" id="UP000032869"/>
    </source>
</evidence>
<dbReference type="STRING" id="55207.KP22_02605"/>
<dbReference type="Proteomes" id="UP000032869">
    <property type="component" value="Unassembled WGS sequence"/>
</dbReference>
<evidence type="ECO:0000256" key="1">
    <source>
        <dbReference type="ARBA" id="ARBA00006226"/>
    </source>
</evidence>
<dbReference type="Proteomes" id="UP000032874">
    <property type="component" value="Unassembled WGS sequence"/>
</dbReference>
<dbReference type="InterPro" id="IPR035093">
    <property type="entry name" value="RelE/ParE_toxin_dom_sf"/>
</dbReference>
<reference evidence="5 6" key="1">
    <citation type="submission" date="2014-08" db="EMBL/GenBank/DDBJ databases">
        <title>Genome sequences of NCPPB Pectobacterium isolates.</title>
        <authorList>
            <person name="Glover R.H."/>
            <person name="Sapp M."/>
            <person name="Elphinstone J."/>
        </authorList>
    </citation>
    <scope>NUCLEOTIDE SEQUENCE [LARGE SCALE GENOMIC DNA]</scope>
    <source>
        <strain evidence="4 5">NCPPB 2793</strain>
        <strain evidence="3 6">NCPPB 2795</strain>
    </source>
</reference>
<evidence type="ECO:0000313" key="6">
    <source>
        <dbReference type="Proteomes" id="UP000032874"/>
    </source>
</evidence>
<dbReference type="EMBL" id="JQHL01000002">
    <property type="protein sequence ID" value="KFX21279.1"/>
    <property type="molecule type" value="Genomic_DNA"/>
</dbReference>
<name>A0A093UFK5_9GAMM</name>
<keyword evidence="2" id="KW-1277">Toxin-antitoxin system</keyword>
<dbReference type="InterPro" id="IPR007712">
    <property type="entry name" value="RelE/ParE_toxin"/>
</dbReference>
<dbReference type="EMBL" id="JQHM01000001">
    <property type="protein sequence ID" value="KFX06998.1"/>
    <property type="molecule type" value="Genomic_DNA"/>
</dbReference>
<dbReference type="RefSeq" id="WP_039302778.1">
    <property type="nucleotide sequence ID" value="NZ_JAODTE010000003.1"/>
</dbReference>
<gene>
    <name evidence="4" type="ORF">JV35_08855</name>
    <name evidence="3" type="ORF">KP22_02605</name>
</gene>
<organism evidence="3 6">
    <name type="scientific">Pectobacterium betavasculorum</name>
    <dbReference type="NCBI Taxonomy" id="55207"/>
    <lineage>
        <taxon>Bacteria</taxon>
        <taxon>Pseudomonadati</taxon>
        <taxon>Pseudomonadota</taxon>
        <taxon>Gammaproteobacteria</taxon>
        <taxon>Enterobacterales</taxon>
        <taxon>Pectobacteriaceae</taxon>
        <taxon>Pectobacterium</taxon>
    </lineage>
</organism>
<evidence type="ECO:0000313" key="3">
    <source>
        <dbReference type="EMBL" id="KFX06998.1"/>
    </source>
</evidence>
<dbReference type="PANTHER" id="PTHR33755">
    <property type="entry name" value="TOXIN PARE1-RELATED"/>
    <property type="match status" value="1"/>
</dbReference>
<sequence>MEIKWLHKAAANLEAEYLYIAQDDPQAASQFVDEVQRLTELLPQQPAMGRPGRVPGTRELVLTHYPYIIPYRVKDNMIQILRVFHTHRRLPSKW</sequence>
<dbReference type="Pfam" id="PF05016">
    <property type="entry name" value="ParE_toxin"/>
    <property type="match status" value="1"/>
</dbReference>
<accession>A0A093UFK5</accession>
<dbReference type="Gene3D" id="3.30.2310.20">
    <property type="entry name" value="RelE-like"/>
    <property type="match status" value="1"/>
</dbReference>
<keyword evidence="5" id="KW-1185">Reference proteome</keyword>
<comment type="similarity">
    <text evidence="1">Belongs to the RelE toxin family.</text>
</comment>
<dbReference type="OrthoDB" id="9798046at2"/>
<protein>
    <submittedName>
        <fullName evidence="3">Plasmid stabilization protein</fullName>
    </submittedName>
</protein>
<dbReference type="eggNOG" id="COG3668">
    <property type="taxonomic scope" value="Bacteria"/>
</dbReference>
<proteinExistence type="inferred from homology"/>